<evidence type="ECO:0000259" key="4">
    <source>
        <dbReference type="PROSITE" id="PS51118"/>
    </source>
</evidence>
<dbReference type="InterPro" id="IPR036388">
    <property type="entry name" value="WH-like_DNA-bd_sf"/>
</dbReference>
<keyword evidence="2" id="KW-0238">DNA-binding</keyword>
<evidence type="ECO:0000313" key="6">
    <source>
        <dbReference type="Proteomes" id="UP001059971"/>
    </source>
</evidence>
<feature type="domain" description="HTH hxlR-type" evidence="4">
    <location>
        <begin position="31"/>
        <end position="135"/>
    </location>
</feature>
<dbReference type="Pfam" id="PF01638">
    <property type="entry name" value="HxlR"/>
    <property type="match status" value="1"/>
</dbReference>
<evidence type="ECO:0000313" key="5">
    <source>
        <dbReference type="EMBL" id="BBF71820.1"/>
    </source>
</evidence>
<dbReference type="PROSITE" id="PS51118">
    <property type="entry name" value="HTH_HXLR"/>
    <property type="match status" value="1"/>
</dbReference>
<keyword evidence="6" id="KW-1185">Reference proteome</keyword>
<evidence type="ECO:0000256" key="3">
    <source>
        <dbReference type="ARBA" id="ARBA00023163"/>
    </source>
</evidence>
<dbReference type="RefSeq" id="WP_224547054.1">
    <property type="nucleotide sequence ID" value="NZ_AP018818.1"/>
</dbReference>
<proteinExistence type="predicted"/>
<dbReference type="Proteomes" id="UP001059971">
    <property type="component" value="Chromosome 2"/>
</dbReference>
<dbReference type="InterPro" id="IPR002577">
    <property type="entry name" value="HTH_HxlR"/>
</dbReference>
<evidence type="ECO:0000256" key="2">
    <source>
        <dbReference type="ARBA" id="ARBA00023125"/>
    </source>
</evidence>
<reference evidence="5" key="1">
    <citation type="submission" date="2018-07" db="EMBL/GenBank/DDBJ databases">
        <title>Complete genome sequence of Sphingomonas bisphenolicum strain AO1, a bisphenol A degradative bacterium isolated from Japanese farm field.</title>
        <authorList>
            <person name="Murakami M."/>
            <person name="Koh M."/>
            <person name="Koba S."/>
            <person name="Matsumura Y."/>
        </authorList>
    </citation>
    <scope>NUCLEOTIDE SEQUENCE</scope>
    <source>
        <strain evidence="5">AO1</strain>
    </source>
</reference>
<name>A0ABM7G9X5_9SPHN</name>
<dbReference type="PANTHER" id="PTHR33204:SF39">
    <property type="entry name" value="TRANSCRIPTIONAL REGULATORY PROTEIN"/>
    <property type="match status" value="1"/>
</dbReference>
<dbReference type="PANTHER" id="PTHR33204">
    <property type="entry name" value="TRANSCRIPTIONAL REGULATOR, MARR FAMILY"/>
    <property type="match status" value="1"/>
</dbReference>
<keyword evidence="1" id="KW-0805">Transcription regulation</keyword>
<gene>
    <name evidence="5" type="ORF">SBA_ch2_3530</name>
</gene>
<organism evidence="5 6">
    <name type="scientific">Sphingomonas bisphenolicum</name>
    <dbReference type="NCBI Taxonomy" id="296544"/>
    <lineage>
        <taxon>Bacteria</taxon>
        <taxon>Pseudomonadati</taxon>
        <taxon>Pseudomonadota</taxon>
        <taxon>Alphaproteobacteria</taxon>
        <taxon>Sphingomonadales</taxon>
        <taxon>Sphingomonadaceae</taxon>
        <taxon>Sphingomonas</taxon>
    </lineage>
</organism>
<dbReference type="EMBL" id="AP018818">
    <property type="protein sequence ID" value="BBF71820.1"/>
    <property type="molecule type" value="Genomic_DNA"/>
</dbReference>
<dbReference type="InterPro" id="IPR036390">
    <property type="entry name" value="WH_DNA-bd_sf"/>
</dbReference>
<dbReference type="SUPFAM" id="SSF46785">
    <property type="entry name" value="Winged helix' DNA-binding domain"/>
    <property type="match status" value="1"/>
</dbReference>
<accession>A0ABM7G9X5</accession>
<protein>
    <submittedName>
        <fullName evidence="5">HxlR family transcriptional regulator</fullName>
    </submittedName>
</protein>
<dbReference type="Gene3D" id="1.10.10.10">
    <property type="entry name" value="Winged helix-like DNA-binding domain superfamily/Winged helix DNA-binding domain"/>
    <property type="match status" value="1"/>
</dbReference>
<evidence type="ECO:0000256" key="1">
    <source>
        <dbReference type="ARBA" id="ARBA00023015"/>
    </source>
</evidence>
<keyword evidence="3" id="KW-0804">Transcription</keyword>
<sequence length="145" mass="15925">MSDFDDFDPACRDGLTMLARDMAEHGAERDAPIRTVFGLLGDRWSMLILLLLAIAPFRHAELRRLLDRLSAEGKISQRVLTLKLRQLERNGLVARSVSADVPPRVGYALTPLGDGLVGEARRLLAWVQASGTAIEQARAAFDSAD</sequence>